<accession>A0A2M6WE48</accession>
<keyword evidence="1" id="KW-0648">Protein biosynthesis</keyword>
<dbReference type="HAMAP" id="MF_00122">
    <property type="entry name" value="GatC"/>
    <property type="match status" value="1"/>
</dbReference>
<dbReference type="SUPFAM" id="SSF141000">
    <property type="entry name" value="Glu-tRNAGln amidotransferase C subunit"/>
    <property type="match status" value="1"/>
</dbReference>
<evidence type="ECO:0000313" key="2">
    <source>
        <dbReference type="EMBL" id="PIT91043.1"/>
    </source>
</evidence>
<keyword evidence="1" id="KW-0436">Ligase</keyword>
<dbReference type="EMBL" id="PFBJ01000013">
    <property type="protein sequence ID" value="PIT91043.1"/>
    <property type="molecule type" value="Genomic_DNA"/>
</dbReference>
<keyword evidence="1" id="KW-0547">Nucleotide-binding</keyword>
<dbReference type="Gene3D" id="1.10.20.60">
    <property type="entry name" value="Glu-tRNAGln amidotransferase C subunit, N-terminal domain"/>
    <property type="match status" value="1"/>
</dbReference>
<dbReference type="InterPro" id="IPR003837">
    <property type="entry name" value="GatC"/>
</dbReference>
<comment type="subunit">
    <text evidence="1">Heterotrimer of A, B and C subunits.</text>
</comment>
<name>A0A2M6WE48_9BACT</name>
<keyword evidence="1" id="KW-0067">ATP-binding</keyword>
<dbReference type="GO" id="GO:0050567">
    <property type="term" value="F:glutaminyl-tRNA synthase (glutamine-hydrolyzing) activity"/>
    <property type="evidence" value="ECO:0007669"/>
    <property type="project" value="UniProtKB-UniRule"/>
</dbReference>
<dbReference type="GO" id="GO:0006412">
    <property type="term" value="P:translation"/>
    <property type="evidence" value="ECO:0007669"/>
    <property type="project" value="UniProtKB-UniRule"/>
</dbReference>
<comment type="catalytic activity">
    <reaction evidence="1">
        <text>L-glutamyl-tRNA(Gln) + L-glutamine + ATP + H2O = L-glutaminyl-tRNA(Gln) + L-glutamate + ADP + phosphate + H(+)</text>
        <dbReference type="Rhea" id="RHEA:17521"/>
        <dbReference type="Rhea" id="RHEA-COMP:9681"/>
        <dbReference type="Rhea" id="RHEA-COMP:9684"/>
        <dbReference type="ChEBI" id="CHEBI:15377"/>
        <dbReference type="ChEBI" id="CHEBI:15378"/>
        <dbReference type="ChEBI" id="CHEBI:29985"/>
        <dbReference type="ChEBI" id="CHEBI:30616"/>
        <dbReference type="ChEBI" id="CHEBI:43474"/>
        <dbReference type="ChEBI" id="CHEBI:58359"/>
        <dbReference type="ChEBI" id="CHEBI:78520"/>
        <dbReference type="ChEBI" id="CHEBI:78521"/>
        <dbReference type="ChEBI" id="CHEBI:456216"/>
    </reaction>
</comment>
<dbReference type="GO" id="GO:0005524">
    <property type="term" value="F:ATP binding"/>
    <property type="evidence" value="ECO:0007669"/>
    <property type="project" value="UniProtKB-KW"/>
</dbReference>
<proteinExistence type="inferred from homology"/>
<protein>
    <recommendedName>
        <fullName evidence="1">Aspartyl/glutamyl-tRNA(Asn/Gln) amidotransferase subunit C</fullName>
        <shortName evidence="1">Asp/Glu-ADT subunit C</shortName>
        <ecNumber evidence="1">6.3.5.-</ecNumber>
    </recommendedName>
</protein>
<dbReference type="AlphaFoldDB" id="A0A2M6WE48"/>
<comment type="similarity">
    <text evidence="1">Belongs to the GatC family.</text>
</comment>
<dbReference type="GO" id="GO:0050566">
    <property type="term" value="F:asparaginyl-tRNA synthase (glutamine-hydrolyzing) activity"/>
    <property type="evidence" value="ECO:0007669"/>
    <property type="project" value="RHEA"/>
</dbReference>
<evidence type="ECO:0000313" key="3">
    <source>
        <dbReference type="Proteomes" id="UP000228809"/>
    </source>
</evidence>
<dbReference type="EC" id="6.3.5.-" evidence="1"/>
<dbReference type="Proteomes" id="UP000228809">
    <property type="component" value="Unassembled WGS sequence"/>
</dbReference>
<sequence>MINESEIEKLATLARVRISDEEKKALVEEIDTILEYVDQIQDVAGDAEEVAGEHRNILREDGEPHERGAYTEAIVEQFPKREGQSLSVRKVIDQG</sequence>
<dbReference type="GO" id="GO:0006450">
    <property type="term" value="P:regulation of translational fidelity"/>
    <property type="evidence" value="ECO:0007669"/>
    <property type="project" value="InterPro"/>
</dbReference>
<dbReference type="Pfam" id="PF02686">
    <property type="entry name" value="GatC"/>
    <property type="match status" value="1"/>
</dbReference>
<dbReference type="InterPro" id="IPR036113">
    <property type="entry name" value="Asp/Glu-ADT_sf_sub_c"/>
</dbReference>
<comment type="function">
    <text evidence="1">Allows the formation of correctly charged Asn-tRNA(Asn) or Gln-tRNA(Gln) through the transamidation of misacylated Asp-tRNA(Asn) or Glu-tRNA(Gln) in organisms which lack either or both of asparaginyl-tRNA or glutaminyl-tRNA synthetases. The reaction takes place in the presence of glutamine and ATP through an activated phospho-Asp-tRNA(Asn) or phospho-Glu-tRNA(Gln).</text>
</comment>
<comment type="caution">
    <text evidence="2">The sequence shown here is derived from an EMBL/GenBank/DDBJ whole genome shotgun (WGS) entry which is preliminary data.</text>
</comment>
<evidence type="ECO:0000256" key="1">
    <source>
        <dbReference type="HAMAP-Rule" id="MF_00122"/>
    </source>
</evidence>
<organism evidence="2 3">
    <name type="scientific">Candidatus Kaiserbacteria bacterium CG10_big_fil_rev_8_21_14_0_10_49_17</name>
    <dbReference type="NCBI Taxonomy" id="1974609"/>
    <lineage>
        <taxon>Bacteria</taxon>
        <taxon>Candidatus Kaiseribacteriota</taxon>
    </lineage>
</organism>
<reference evidence="3" key="1">
    <citation type="submission" date="2017-09" db="EMBL/GenBank/DDBJ databases">
        <title>Depth-based differentiation of microbial function through sediment-hosted aquifers and enrichment of novel symbionts in the deep terrestrial subsurface.</title>
        <authorList>
            <person name="Probst A.J."/>
            <person name="Ladd B."/>
            <person name="Jarett J.K."/>
            <person name="Geller-Mcgrath D.E."/>
            <person name="Sieber C.M.K."/>
            <person name="Emerson J.B."/>
            <person name="Anantharaman K."/>
            <person name="Thomas B.C."/>
            <person name="Malmstrom R."/>
            <person name="Stieglmeier M."/>
            <person name="Klingl A."/>
            <person name="Woyke T."/>
            <person name="Ryan C.M."/>
            <person name="Banfield J.F."/>
        </authorList>
    </citation>
    <scope>NUCLEOTIDE SEQUENCE [LARGE SCALE GENOMIC DNA]</scope>
</reference>
<gene>
    <name evidence="1" type="primary">gatC</name>
    <name evidence="2" type="ORF">COU17_02620</name>
</gene>
<comment type="catalytic activity">
    <reaction evidence="1">
        <text>L-aspartyl-tRNA(Asn) + L-glutamine + ATP + H2O = L-asparaginyl-tRNA(Asn) + L-glutamate + ADP + phosphate + 2 H(+)</text>
        <dbReference type="Rhea" id="RHEA:14513"/>
        <dbReference type="Rhea" id="RHEA-COMP:9674"/>
        <dbReference type="Rhea" id="RHEA-COMP:9677"/>
        <dbReference type="ChEBI" id="CHEBI:15377"/>
        <dbReference type="ChEBI" id="CHEBI:15378"/>
        <dbReference type="ChEBI" id="CHEBI:29985"/>
        <dbReference type="ChEBI" id="CHEBI:30616"/>
        <dbReference type="ChEBI" id="CHEBI:43474"/>
        <dbReference type="ChEBI" id="CHEBI:58359"/>
        <dbReference type="ChEBI" id="CHEBI:78515"/>
        <dbReference type="ChEBI" id="CHEBI:78516"/>
        <dbReference type="ChEBI" id="CHEBI:456216"/>
    </reaction>
</comment>